<accession>A0A1J5PSL1</accession>
<name>A0A1J5PSL1_9ZZZZ</name>
<dbReference type="AlphaFoldDB" id="A0A1J5PSL1"/>
<comment type="caution">
    <text evidence="1">The sequence shown here is derived from an EMBL/GenBank/DDBJ whole genome shotgun (WGS) entry which is preliminary data.</text>
</comment>
<sequence>MGSRGGSRRRQIQEFGRRRRQEINRRRRRRLERQCRVVEDEHGPLDILQLVRQRRGHVVIHPCEFGRRLGRCAQMREKAARVSQVGSARIALKVRPVGIGHIGLVGPSPSDGLTPGRKEGADALRHGIAPIVRKKICVSVESVAHQGHHIGVVGAEAAHRLGTHRSCTLRRIRPQRRARSALEKLEWRFDFGGIPRHLCALRQFIDSQAHAVKHVSGRQAALADHLGERLCVRAVAIPANGRD</sequence>
<organism evidence="1">
    <name type="scientific">mine drainage metagenome</name>
    <dbReference type="NCBI Taxonomy" id="410659"/>
    <lineage>
        <taxon>unclassified sequences</taxon>
        <taxon>metagenomes</taxon>
        <taxon>ecological metagenomes</taxon>
    </lineage>
</organism>
<proteinExistence type="predicted"/>
<dbReference type="EMBL" id="MLJW01004128">
    <property type="protein sequence ID" value="OIQ70588.1"/>
    <property type="molecule type" value="Genomic_DNA"/>
</dbReference>
<protein>
    <submittedName>
        <fullName evidence="1">Uncharacterized protein</fullName>
    </submittedName>
</protein>
<gene>
    <name evidence="1" type="ORF">GALL_477970</name>
</gene>
<reference evidence="1" key="1">
    <citation type="submission" date="2016-10" db="EMBL/GenBank/DDBJ databases">
        <title>Sequence of Gallionella enrichment culture.</title>
        <authorList>
            <person name="Poehlein A."/>
            <person name="Muehling M."/>
            <person name="Daniel R."/>
        </authorList>
    </citation>
    <scope>NUCLEOTIDE SEQUENCE</scope>
</reference>
<evidence type="ECO:0000313" key="1">
    <source>
        <dbReference type="EMBL" id="OIQ70588.1"/>
    </source>
</evidence>